<dbReference type="AlphaFoldDB" id="A0A0F9BI61"/>
<dbReference type="EMBL" id="LAZR01049164">
    <property type="protein sequence ID" value="KKK90294.1"/>
    <property type="molecule type" value="Genomic_DNA"/>
</dbReference>
<reference evidence="1" key="1">
    <citation type="journal article" date="2015" name="Nature">
        <title>Complex archaea that bridge the gap between prokaryotes and eukaryotes.</title>
        <authorList>
            <person name="Spang A."/>
            <person name="Saw J.H."/>
            <person name="Jorgensen S.L."/>
            <person name="Zaremba-Niedzwiedzka K."/>
            <person name="Martijn J."/>
            <person name="Lind A.E."/>
            <person name="van Eijk R."/>
            <person name="Schleper C."/>
            <person name="Guy L."/>
            <person name="Ettema T.J."/>
        </authorList>
    </citation>
    <scope>NUCLEOTIDE SEQUENCE</scope>
</reference>
<accession>A0A0F9BI61</accession>
<protein>
    <submittedName>
        <fullName evidence="1">Uncharacterized protein</fullName>
    </submittedName>
</protein>
<organism evidence="1">
    <name type="scientific">marine sediment metagenome</name>
    <dbReference type="NCBI Taxonomy" id="412755"/>
    <lineage>
        <taxon>unclassified sequences</taxon>
        <taxon>metagenomes</taxon>
        <taxon>ecological metagenomes</taxon>
    </lineage>
</organism>
<name>A0A0F9BI61_9ZZZZ</name>
<comment type="caution">
    <text evidence="1">The sequence shown here is derived from an EMBL/GenBank/DDBJ whole genome shotgun (WGS) entry which is preliminary data.</text>
</comment>
<sequence length="58" mass="6924">MSRTYYNVNKSKYSFDYENQVWVIEGKYQRCEHPESMDCKCYGKEHAGEKATITVHCH</sequence>
<evidence type="ECO:0000313" key="1">
    <source>
        <dbReference type="EMBL" id="KKK90294.1"/>
    </source>
</evidence>
<proteinExistence type="predicted"/>
<gene>
    <name evidence="1" type="ORF">LCGC14_2724470</name>
</gene>